<proteinExistence type="predicted"/>
<dbReference type="WBParaSite" id="TTAC_0000801501-mRNA-1">
    <property type="protein sequence ID" value="TTAC_0000801501-mRNA-1"/>
    <property type="gene ID" value="TTAC_0000801501"/>
</dbReference>
<gene>
    <name evidence="1" type="ORF">TTAC_LOCUS8000</name>
</gene>
<dbReference type="STRING" id="6205.A0A0R3X3S5"/>
<name>A0A0R3X3S5_HYDTA</name>
<sequence>MELEDSLLRSYLIYPTLVDCAIQLPIRRVALGLHFPSQLYDFFKQTLMHVRRGEHRHLQAFNGDISSSVLSLLDSDQGNGKQPHLVSVY</sequence>
<evidence type="ECO:0000313" key="1">
    <source>
        <dbReference type="EMBL" id="VDM32484.1"/>
    </source>
</evidence>
<reference evidence="3" key="1">
    <citation type="submission" date="2017-02" db="UniProtKB">
        <authorList>
            <consortium name="WormBaseParasite"/>
        </authorList>
    </citation>
    <scope>IDENTIFICATION</scope>
</reference>
<dbReference type="AlphaFoldDB" id="A0A0R3X3S5"/>
<keyword evidence="2" id="KW-1185">Reference proteome</keyword>
<accession>A0A0R3X3S5</accession>
<reference evidence="1 2" key="2">
    <citation type="submission" date="2018-11" db="EMBL/GenBank/DDBJ databases">
        <authorList>
            <consortium name="Pathogen Informatics"/>
        </authorList>
    </citation>
    <scope>NUCLEOTIDE SEQUENCE [LARGE SCALE GENOMIC DNA]</scope>
</reference>
<organism evidence="3">
    <name type="scientific">Hydatigena taeniaeformis</name>
    <name type="common">Feline tapeworm</name>
    <name type="synonym">Taenia taeniaeformis</name>
    <dbReference type="NCBI Taxonomy" id="6205"/>
    <lineage>
        <taxon>Eukaryota</taxon>
        <taxon>Metazoa</taxon>
        <taxon>Spiralia</taxon>
        <taxon>Lophotrochozoa</taxon>
        <taxon>Platyhelminthes</taxon>
        <taxon>Cestoda</taxon>
        <taxon>Eucestoda</taxon>
        <taxon>Cyclophyllidea</taxon>
        <taxon>Taeniidae</taxon>
        <taxon>Hydatigera</taxon>
    </lineage>
</organism>
<dbReference type="EMBL" id="UYWX01020430">
    <property type="protein sequence ID" value="VDM32484.1"/>
    <property type="molecule type" value="Genomic_DNA"/>
</dbReference>
<protein>
    <submittedName>
        <fullName evidence="3">Ovule protein</fullName>
    </submittedName>
</protein>
<dbReference type="Proteomes" id="UP000274429">
    <property type="component" value="Unassembled WGS sequence"/>
</dbReference>
<evidence type="ECO:0000313" key="3">
    <source>
        <dbReference type="WBParaSite" id="TTAC_0000801501-mRNA-1"/>
    </source>
</evidence>
<dbReference type="OrthoDB" id="6239892at2759"/>
<evidence type="ECO:0000313" key="2">
    <source>
        <dbReference type="Proteomes" id="UP000274429"/>
    </source>
</evidence>